<organism evidence="3 4">
    <name type="scientific">Gemmata massiliana</name>
    <dbReference type="NCBI Taxonomy" id="1210884"/>
    <lineage>
        <taxon>Bacteria</taxon>
        <taxon>Pseudomonadati</taxon>
        <taxon>Planctomycetota</taxon>
        <taxon>Planctomycetia</taxon>
        <taxon>Gemmatales</taxon>
        <taxon>Gemmataceae</taxon>
        <taxon>Gemmata</taxon>
    </lineage>
</organism>
<proteinExistence type="predicted"/>
<dbReference type="SUPFAM" id="SSF52058">
    <property type="entry name" value="L domain-like"/>
    <property type="match status" value="1"/>
</dbReference>
<keyword evidence="2" id="KW-1133">Transmembrane helix</keyword>
<dbReference type="KEGG" id="gms:SOIL9_62590"/>
<evidence type="ECO:0000256" key="1">
    <source>
        <dbReference type="SAM" id="MobiDB-lite"/>
    </source>
</evidence>
<gene>
    <name evidence="3" type="ORF">SOIL9_62590</name>
</gene>
<feature type="transmembrane region" description="Helical" evidence="2">
    <location>
        <begin position="57"/>
        <end position="76"/>
    </location>
</feature>
<evidence type="ECO:0000313" key="3">
    <source>
        <dbReference type="EMBL" id="VTR91455.1"/>
    </source>
</evidence>
<dbReference type="Gene3D" id="3.80.10.10">
    <property type="entry name" value="Ribonuclease Inhibitor"/>
    <property type="match status" value="1"/>
</dbReference>
<evidence type="ECO:0000313" key="4">
    <source>
        <dbReference type="Proteomes" id="UP000464178"/>
    </source>
</evidence>
<evidence type="ECO:0000256" key="2">
    <source>
        <dbReference type="SAM" id="Phobius"/>
    </source>
</evidence>
<feature type="region of interest" description="Disordered" evidence="1">
    <location>
        <begin position="83"/>
        <end position="104"/>
    </location>
</feature>
<dbReference type="AlphaFoldDB" id="A0A6P2CTI7"/>
<name>A0A6P2CTI7_9BACT</name>
<sequence length="330" mass="35097">MIGRLLAANRADRPASARAVELELAGIGAHLTSAPTLSGHADPTVAVRPDRRPKRRLLITAAALLAAGAVAAVVQMNRTNGPRSTVAVDKTEPPTADPQNALASSDAIDDEWCRALSTRPPQEQLHVVLRALGKSNPGSDWAQGSGWVESYGVIRLTVNADTVSDLRPVRALTALNVIRCRGSARGLGVLTDLSPLSGLKLKELHCRNNPGLRDLSPIRLDGLEFLDASCTGLETLAGLTKAPLVTIKIAGTPIRDLGPVRQLSKLRTLDCTGCPVTDFGPLTATPLRELSANVQAERDAAVLNRIKTLEKINGKPVKEFWKSASTTRPK</sequence>
<keyword evidence="2" id="KW-0472">Membrane</keyword>
<keyword evidence="2" id="KW-0812">Transmembrane</keyword>
<dbReference type="EMBL" id="LR593886">
    <property type="protein sequence ID" value="VTR91455.1"/>
    <property type="molecule type" value="Genomic_DNA"/>
</dbReference>
<dbReference type="InterPro" id="IPR032675">
    <property type="entry name" value="LRR_dom_sf"/>
</dbReference>
<protein>
    <submittedName>
        <fullName evidence="3">Uncharacterized protein</fullName>
    </submittedName>
</protein>
<keyword evidence="4" id="KW-1185">Reference proteome</keyword>
<reference evidence="3 4" key="1">
    <citation type="submission" date="2019-05" db="EMBL/GenBank/DDBJ databases">
        <authorList>
            <consortium name="Science for Life Laboratories"/>
        </authorList>
    </citation>
    <scope>NUCLEOTIDE SEQUENCE [LARGE SCALE GENOMIC DNA]</scope>
    <source>
        <strain evidence="3">Soil9</strain>
    </source>
</reference>
<dbReference type="RefSeq" id="WP_174265981.1">
    <property type="nucleotide sequence ID" value="NZ_LR593886.1"/>
</dbReference>
<accession>A0A6P2CTI7</accession>
<dbReference type="Proteomes" id="UP000464178">
    <property type="component" value="Chromosome"/>
</dbReference>